<reference evidence="2 3" key="1">
    <citation type="submission" date="2023-08" db="EMBL/GenBank/DDBJ databases">
        <title>Implementing the SeqCode for naming new Mesorhizobium species isolated from Vachellia karroo root nodules.</title>
        <authorList>
            <person name="Van Lill M."/>
        </authorList>
    </citation>
    <scope>NUCLEOTIDE SEQUENCE [LARGE SCALE GENOMIC DNA]</scope>
    <source>
        <strain evidence="2 3">VK4B</strain>
    </source>
</reference>
<feature type="signal peptide" evidence="1">
    <location>
        <begin position="1"/>
        <end position="22"/>
    </location>
</feature>
<sequence>MVALRFAGAAVTLIALAPVAHAFNWSAQLQKSPTDLQAALGSSAICRETGFSVPVDLVDQNTKVQADLLNPIINTAGGFSLGDPSIDYDEHRRFHSDSVTLTTCVLGREATATAYVHNARIFRIAIQYDRCQERREETVLLSKETEFVCSGVDLTEKPFDTSLYAEIKEIPHGYQTAYEWIPSSHEGYGPAEERLLISLACDGYNELTRVLRASKGSKRCLLAVDNKDIEHWSGAAIHERYEDGYLADEVTAHLAASRLFVDLPAEQRALDAMLPEAQTMISGIQNRIETRLADKRTAEDAVSDILGGSN</sequence>
<feature type="chain" id="PRO_5045292836" description="Secreted protein" evidence="1">
    <location>
        <begin position="23"/>
        <end position="310"/>
    </location>
</feature>
<evidence type="ECO:0000313" key="2">
    <source>
        <dbReference type="EMBL" id="MDX8540080.1"/>
    </source>
</evidence>
<dbReference type="RefSeq" id="WP_320321224.1">
    <property type="nucleotide sequence ID" value="NZ_JAVIIP010000011.1"/>
</dbReference>
<protein>
    <recommendedName>
        <fullName evidence="4">Secreted protein</fullName>
    </recommendedName>
</protein>
<evidence type="ECO:0008006" key="4">
    <source>
        <dbReference type="Google" id="ProtNLM"/>
    </source>
</evidence>
<organism evidence="2 3">
    <name type="scientific">Mesorhizobium abyssinicae</name>
    <dbReference type="NCBI Taxonomy" id="1209958"/>
    <lineage>
        <taxon>Bacteria</taxon>
        <taxon>Pseudomonadati</taxon>
        <taxon>Pseudomonadota</taxon>
        <taxon>Alphaproteobacteria</taxon>
        <taxon>Hyphomicrobiales</taxon>
        <taxon>Phyllobacteriaceae</taxon>
        <taxon>Mesorhizobium</taxon>
    </lineage>
</organism>
<evidence type="ECO:0000313" key="3">
    <source>
        <dbReference type="Proteomes" id="UP001276564"/>
    </source>
</evidence>
<dbReference type="EMBL" id="JAVIIP010000011">
    <property type="protein sequence ID" value="MDX8540080.1"/>
    <property type="molecule type" value="Genomic_DNA"/>
</dbReference>
<comment type="caution">
    <text evidence="2">The sequence shown here is derived from an EMBL/GenBank/DDBJ whole genome shotgun (WGS) entry which is preliminary data.</text>
</comment>
<keyword evidence="3" id="KW-1185">Reference proteome</keyword>
<name>A0ABU5ARZ8_9HYPH</name>
<evidence type="ECO:0000256" key="1">
    <source>
        <dbReference type="SAM" id="SignalP"/>
    </source>
</evidence>
<keyword evidence="1" id="KW-0732">Signal</keyword>
<gene>
    <name evidence="2" type="ORF">RFM23_20890</name>
</gene>
<dbReference type="Proteomes" id="UP001276564">
    <property type="component" value="Unassembled WGS sequence"/>
</dbReference>
<accession>A0ABU5ARZ8</accession>
<proteinExistence type="predicted"/>